<dbReference type="InterPro" id="IPR042241">
    <property type="entry name" value="GCP_C_sf"/>
</dbReference>
<keyword evidence="11" id="KW-1185">Reference proteome</keyword>
<dbReference type="InterPro" id="IPR040457">
    <property type="entry name" value="GCP_C"/>
</dbReference>
<feature type="domain" description="Gamma-tubulin complex component 6 N-terminal" evidence="10">
    <location>
        <begin position="31"/>
        <end position="350"/>
    </location>
</feature>
<feature type="compositionally biased region" description="Polar residues" evidence="7">
    <location>
        <begin position="1080"/>
        <end position="1089"/>
    </location>
</feature>
<evidence type="ECO:0000259" key="8">
    <source>
        <dbReference type="Pfam" id="PF04130"/>
    </source>
</evidence>
<sequence length="1632" mass="186132">MTETSVLSSLAQLCERHLGPAERAYRVQPAVSRTEAKRRLRQCAYNALFSYLQNRPVEDDALVNQDEESIVLEVYKLRQLRRFEDADRLEKLFKRLKENERYSDLTPALRFLVALKGSSDNSPIEQPSENVFHYPGPERGKTLDIALDAPVCYGDLKKLPGYSHYYMHFPKELFAQPFPSIFKNEEKLYGKIFNQMPGNCLGPDLVFSHKLLLGDSHEQSSHSSLFGGLTETSADSLHVQLELPDLTSVPHLRIPEFKCRKSNSSSQLSEESGLGSGSNSMSSSVMTVTDHSCVDDSIWERALTDARSQHYTWEWIGFQPGPTERPYLTEAGPEVYDILIELRQRVCSIVLEASVTPFVTVDSRSLVKHILYMLNAVPSDVFPLDQETQSFQIVPDLHVVGISPDLLADFLGDFVACGTFHARLLQFSKPLVLNSFYREGLIFQAFVAAVRRVLKYFSAAILNVPQDLEMLQLKNYFHKAMAQIRYLAKLCHCHDRPPPSQPPGDFPTGMNLLSYLYNEASVAISSPHYPLLLSVLQMSSAPFMLFIRDWVFHGVFTDSYQEFMIQADDGCIEARDEMYWEKAYTVISGDNERGEVPQFLHGMAQDLVTCGKSINLLRICHPEHFMCNLSESELPTVNVTFSQSELKLTEKFCQMYVGRMREVGRRITVDRHDVLQKIEQDKLELQQTARKIADEEISRLQGIIDERKRKADEKKKVEFDRLKQQMEDDIKRRAEEEKDEKEEDKQFIARLNREEDAMTQQDIELEKKARDDLIAYYTELGEEAMHRERVALWKVRRAQLGNARAKFLEAQKERWRKEMEEAFHGQTVLDSVSLPVLPSWVERAAETDSPLQVEEDPMPSETETAGSLPSWARRELPSVEVGGEEDVLSEGKEEEENEALPGWVKRAMEEEAVEPVQVVDEAADSDGSEVGDGDAVDDQGDPKDANTSVRLYKAVQLGGTHLPRPQIQVSAESHSCVESTEVPVRPHVHTVEGKHVTDQTEESAETKPHIRMAAGVNALTETEQVEGRVHIKTSKTMSATKESDPDAEPQRPHLKFLDGVQVNQQTSGERQVIPRKQRGEASQQISTETESQEWLIKKPSLFGHASQLSNSDYVLSVPRLRRHSSQHASVESNFKDFSIKPRIRISSTMSASKESDIAASDKFRPGIRIQGHRNASTESQQVDENVVAIKRFRQRNVKGHSSDSSVQKLLYGDASLEPVVEEDKEPLPRLDLRPGLPHQPELYQTEFSEFDAEPAMDMMSKIFVVDLGRGLLEMSVPSEEEVEVYKYTPLSVLLTKSLTMPVRAQISLVNTAVINYFTAELKVDDHFAAIRRYLLMADGDFAEILSNILLEKLSSNPLPQEILNSVFLNGALTKAIRSSIHSDDVYTQNLSFATKYMPRVLNPNEPGSLKCLELQYNVKWPLNIVLTRSCMDKYFQVFSFLLQLKRVVWVLKDVWHRLKRHALINKVGNSTEFRHLQFHRQEMEHFVKMMQGYITTQVIHVSWQEFQSDLAQPIAGLDQLHQIHQNYINKALSRCLLNKKAEKVMKLIRDVFCLILKFRSQLVSGSWTQVEGTGQFSHSNFASMSTTYKSFHMYSFFLFKVVHRLSQKGYQPHLQELLLQLNFNDYYTEASN</sequence>
<reference evidence="12" key="1">
    <citation type="submission" date="2025-08" db="UniProtKB">
        <authorList>
            <consortium name="RefSeq"/>
        </authorList>
    </citation>
    <scope>IDENTIFICATION</scope>
</reference>
<feature type="compositionally biased region" description="Acidic residues" evidence="7">
    <location>
        <begin position="923"/>
        <end position="939"/>
    </location>
</feature>
<dbReference type="Pfam" id="PF04130">
    <property type="entry name" value="GCP_C_terminal"/>
    <property type="match status" value="1"/>
</dbReference>
<evidence type="ECO:0000256" key="7">
    <source>
        <dbReference type="SAM" id="MobiDB-lite"/>
    </source>
</evidence>
<dbReference type="RefSeq" id="XP_005101891.1">
    <property type="nucleotide sequence ID" value="XM_005101834.3"/>
</dbReference>
<evidence type="ECO:0000313" key="12">
    <source>
        <dbReference type="RefSeq" id="XP_005101891.1"/>
    </source>
</evidence>
<protein>
    <submittedName>
        <fullName evidence="12">Gamma-tubulin complex component 6</fullName>
    </submittedName>
</protein>
<feature type="coiled-coil region" evidence="6">
    <location>
        <begin position="719"/>
        <end position="768"/>
    </location>
</feature>
<evidence type="ECO:0000259" key="9">
    <source>
        <dbReference type="Pfam" id="PF17681"/>
    </source>
</evidence>
<dbReference type="Proteomes" id="UP000694888">
    <property type="component" value="Unplaced"/>
</dbReference>
<keyword evidence="6" id="KW-0175">Coiled coil</keyword>
<feature type="region of interest" description="Disordered" evidence="7">
    <location>
        <begin position="845"/>
        <end position="900"/>
    </location>
</feature>
<feature type="compositionally biased region" description="Acidic residues" evidence="7">
    <location>
        <begin position="882"/>
        <end position="898"/>
    </location>
</feature>
<evidence type="ECO:0000259" key="10">
    <source>
        <dbReference type="Pfam" id="PF19340"/>
    </source>
</evidence>
<dbReference type="InterPro" id="IPR007259">
    <property type="entry name" value="GCP"/>
</dbReference>
<dbReference type="Pfam" id="PF19340">
    <property type="entry name" value="GCP6_N"/>
    <property type="match status" value="1"/>
</dbReference>
<dbReference type="InterPro" id="IPR041470">
    <property type="entry name" value="GCP_N"/>
</dbReference>
<evidence type="ECO:0000256" key="4">
    <source>
        <dbReference type="ARBA" id="ARBA00022701"/>
    </source>
</evidence>
<keyword evidence="5" id="KW-0206">Cytoskeleton</keyword>
<comment type="subcellular location">
    <subcellularLocation>
        <location evidence="1">Cytoplasm</location>
        <location evidence="1">Cytoskeleton</location>
    </subcellularLocation>
</comment>
<proteinExistence type="inferred from homology"/>
<evidence type="ECO:0000256" key="3">
    <source>
        <dbReference type="ARBA" id="ARBA00022490"/>
    </source>
</evidence>
<comment type="similarity">
    <text evidence="2">Belongs to the TUBGCP family.</text>
</comment>
<feature type="domain" description="Gamma tubulin complex component protein N-terminal" evidence="9">
    <location>
        <begin position="367"/>
        <end position="646"/>
    </location>
</feature>
<evidence type="ECO:0000256" key="5">
    <source>
        <dbReference type="ARBA" id="ARBA00023212"/>
    </source>
</evidence>
<gene>
    <name evidence="12" type="primary">LOC101856743</name>
</gene>
<organism evidence="11 12">
    <name type="scientific">Aplysia californica</name>
    <name type="common">California sea hare</name>
    <dbReference type="NCBI Taxonomy" id="6500"/>
    <lineage>
        <taxon>Eukaryota</taxon>
        <taxon>Metazoa</taxon>
        <taxon>Spiralia</taxon>
        <taxon>Lophotrochozoa</taxon>
        <taxon>Mollusca</taxon>
        <taxon>Gastropoda</taxon>
        <taxon>Heterobranchia</taxon>
        <taxon>Euthyneura</taxon>
        <taxon>Tectipleura</taxon>
        <taxon>Aplysiida</taxon>
        <taxon>Aplysioidea</taxon>
        <taxon>Aplysiidae</taxon>
        <taxon>Aplysia</taxon>
    </lineage>
</organism>
<evidence type="ECO:0000256" key="6">
    <source>
        <dbReference type="SAM" id="Coils"/>
    </source>
</evidence>
<dbReference type="Gene3D" id="1.20.120.1900">
    <property type="entry name" value="Gamma-tubulin complex, C-terminal domain"/>
    <property type="match status" value="1"/>
</dbReference>
<feature type="region of interest" description="Disordered" evidence="7">
    <location>
        <begin position="263"/>
        <end position="283"/>
    </location>
</feature>
<dbReference type="InterPro" id="IPR045818">
    <property type="entry name" value="GCP6_N"/>
</dbReference>
<feature type="region of interest" description="Disordered" evidence="7">
    <location>
        <begin position="1033"/>
        <end position="1092"/>
    </location>
</feature>
<dbReference type="GeneID" id="101856743"/>
<feature type="compositionally biased region" description="Basic and acidic residues" evidence="7">
    <location>
        <begin position="1041"/>
        <end position="1051"/>
    </location>
</feature>
<name>A0ABM0JUM7_APLCA</name>
<dbReference type="PANTHER" id="PTHR19302:SF70">
    <property type="entry name" value="GAMMA-TUBULIN COMPLEX COMPONENT 6"/>
    <property type="match status" value="1"/>
</dbReference>
<keyword evidence="4" id="KW-0493">Microtubule</keyword>
<dbReference type="PANTHER" id="PTHR19302">
    <property type="entry name" value="GAMMA TUBULIN COMPLEX PROTEIN"/>
    <property type="match status" value="1"/>
</dbReference>
<evidence type="ECO:0000256" key="1">
    <source>
        <dbReference type="ARBA" id="ARBA00004245"/>
    </source>
</evidence>
<feature type="domain" description="Gamma tubulin complex component C-terminal" evidence="8">
    <location>
        <begin position="1325"/>
        <end position="1627"/>
    </location>
</feature>
<evidence type="ECO:0000256" key="2">
    <source>
        <dbReference type="ARBA" id="ARBA00010337"/>
    </source>
</evidence>
<dbReference type="Pfam" id="PF17681">
    <property type="entry name" value="GCP_N_terminal"/>
    <property type="match status" value="1"/>
</dbReference>
<feature type="region of interest" description="Disordered" evidence="7">
    <location>
        <begin position="923"/>
        <end position="945"/>
    </location>
</feature>
<evidence type="ECO:0000313" key="11">
    <source>
        <dbReference type="Proteomes" id="UP000694888"/>
    </source>
</evidence>
<keyword evidence="3" id="KW-0963">Cytoplasm</keyword>
<accession>A0ABM0JUM7</accession>